<evidence type="ECO:0000313" key="21">
    <source>
        <dbReference type="Proteomes" id="UP000198897"/>
    </source>
</evidence>
<keyword evidence="10 15" id="KW-0521">NADP</keyword>
<evidence type="ECO:0000256" key="3">
    <source>
        <dbReference type="ARBA" id="ARBA00004910"/>
    </source>
</evidence>
<dbReference type="PROSITE" id="PS00903">
    <property type="entry name" value="CYT_DCMP_DEAMINASES_1"/>
    <property type="match status" value="1"/>
</dbReference>
<dbReference type="InterPro" id="IPR011549">
    <property type="entry name" value="RibD_C"/>
</dbReference>
<gene>
    <name evidence="20" type="ORF">SAMN05216353_1244</name>
</gene>
<dbReference type="InterPro" id="IPR016192">
    <property type="entry name" value="APOBEC/CMP_deaminase_Zn-bd"/>
</dbReference>
<feature type="binding site" evidence="17">
    <location>
        <position position="293"/>
    </location>
    <ligand>
        <name>substrate</name>
    </ligand>
</feature>
<evidence type="ECO:0000256" key="11">
    <source>
        <dbReference type="ARBA" id="ARBA00023002"/>
    </source>
</evidence>
<feature type="binding site" evidence="17">
    <location>
        <begin position="295"/>
        <end position="301"/>
    </location>
    <ligand>
        <name>NADP(+)</name>
        <dbReference type="ChEBI" id="CHEBI:58349"/>
    </ligand>
</feature>
<evidence type="ECO:0000256" key="9">
    <source>
        <dbReference type="ARBA" id="ARBA00022833"/>
    </source>
</evidence>
<sequence>MSRDERYMKTAIQMASETVGQTSPNPSVGAVVIKDNELVGLGVHVKAGESHAEVHALKMAGEKAEGAEIYVTLEPCSHYGKTPPCAKAIIDAGIKRVVIASHDPNPEVSGKGINMMREAGIEVRTDVLKEEADQLNLDFFHFIQTGEPYVRLKTAMSLDGKIATHTGESQWITGEEAREDGHTYRHLSDAILVGIQTVLSDNPKLTTRIEGKGRNPIRVVFDSKLRTPRSSYLVQNEEAPTWIFTGKQASKEAVQELQAFNHVIVIQQEGEQVDVHQALQYLGEQKVTSLLVEGGGTIADAFVRAGKVEEIITYMAPKLIGGKDASTPVSGKGISELKSAPEYQVVSHDQIGEDIKIVSARRRENHVYRDY</sequence>
<evidence type="ECO:0000256" key="4">
    <source>
        <dbReference type="ARBA" id="ARBA00005259"/>
    </source>
</evidence>
<reference evidence="21" key="1">
    <citation type="submission" date="2016-10" db="EMBL/GenBank/DDBJ databases">
        <authorList>
            <person name="Varghese N."/>
            <person name="Submissions S."/>
        </authorList>
    </citation>
    <scope>NUCLEOTIDE SEQUENCE [LARGE SCALE GENOMIC DNA]</scope>
    <source>
        <strain evidence="21">FP5</strain>
    </source>
</reference>
<dbReference type="PIRSF" id="PIRSF006769">
    <property type="entry name" value="RibD"/>
    <property type="match status" value="1"/>
</dbReference>
<dbReference type="InterPro" id="IPR050765">
    <property type="entry name" value="Riboflavin_Biosynth_HTPR"/>
</dbReference>
<dbReference type="GO" id="GO:0008835">
    <property type="term" value="F:diaminohydroxyphosphoribosylaminopyrimidine deaminase activity"/>
    <property type="evidence" value="ECO:0007669"/>
    <property type="project" value="UniProtKB-EC"/>
</dbReference>
<dbReference type="Gene3D" id="3.40.140.10">
    <property type="entry name" value="Cytidine Deaminase, domain 2"/>
    <property type="match status" value="1"/>
</dbReference>
<dbReference type="AlphaFoldDB" id="A0A1I2P9G9"/>
<dbReference type="OrthoDB" id="9800865at2"/>
<dbReference type="PROSITE" id="PS51747">
    <property type="entry name" value="CYT_DCMP_DEAMINASES_2"/>
    <property type="match status" value="1"/>
</dbReference>
<feature type="active site" description="Proton donor" evidence="16">
    <location>
        <position position="53"/>
    </location>
</feature>
<name>A0A1I2P9G9_9BACI</name>
<dbReference type="GO" id="GO:0008703">
    <property type="term" value="F:5-amino-6-(5-phosphoribosylamino)uracil reductase activity"/>
    <property type="evidence" value="ECO:0007669"/>
    <property type="project" value="UniProtKB-EC"/>
</dbReference>
<evidence type="ECO:0000256" key="8">
    <source>
        <dbReference type="ARBA" id="ARBA00022801"/>
    </source>
</evidence>
<dbReference type="RefSeq" id="WP_089752406.1">
    <property type="nucleotide sequence ID" value="NZ_FOOG01000024.1"/>
</dbReference>
<dbReference type="EC" id="1.1.1.193" evidence="15"/>
<evidence type="ECO:0000256" key="12">
    <source>
        <dbReference type="ARBA" id="ARBA00023268"/>
    </source>
</evidence>
<dbReference type="FunFam" id="3.40.140.10:FF:000025">
    <property type="entry name" value="Riboflavin biosynthesis protein RibD"/>
    <property type="match status" value="1"/>
</dbReference>
<dbReference type="InterPro" id="IPR002734">
    <property type="entry name" value="RibDG_C"/>
</dbReference>
<dbReference type="InterPro" id="IPR024072">
    <property type="entry name" value="DHFR-like_dom_sf"/>
</dbReference>
<dbReference type="GO" id="GO:0008270">
    <property type="term" value="F:zinc ion binding"/>
    <property type="evidence" value="ECO:0007669"/>
    <property type="project" value="InterPro"/>
</dbReference>
<dbReference type="NCBIfam" id="TIGR00326">
    <property type="entry name" value="eubact_ribD"/>
    <property type="match status" value="1"/>
</dbReference>
<dbReference type="Pfam" id="PF00383">
    <property type="entry name" value="dCMP_cyt_deam_1"/>
    <property type="match status" value="1"/>
</dbReference>
<dbReference type="GO" id="GO:0050661">
    <property type="term" value="F:NADP binding"/>
    <property type="evidence" value="ECO:0007669"/>
    <property type="project" value="InterPro"/>
</dbReference>
<protein>
    <recommendedName>
        <fullName evidence="15">Riboflavin biosynthesis protein RibD</fullName>
    </recommendedName>
    <domain>
        <recommendedName>
            <fullName evidence="15">Diaminohydroxyphosphoribosylaminopyrimidine deaminase</fullName>
            <shortName evidence="15">DRAP deaminase</shortName>
            <ecNumber evidence="15">3.5.4.26</ecNumber>
        </recommendedName>
        <alternativeName>
            <fullName evidence="15">Riboflavin-specific deaminase</fullName>
        </alternativeName>
    </domain>
    <domain>
        <recommendedName>
            <fullName evidence="15">5-amino-6-(5-phosphoribosylamino)uracil reductase</fullName>
            <ecNumber evidence="15">1.1.1.193</ecNumber>
        </recommendedName>
        <alternativeName>
            <fullName evidence="15">HTP reductase</fullName>
        </alternativeName>
    </domain>
</protein>
<feature type="binding site" evidence="17">
    <location>
        <position position="155"/>
    </location>
    <ligand>
        <name>NADP(+)</name>
        <dbReference type="ChEBI" id="CHEBI:58349"/>
    </ligand>
</feature>
<evidence type="ECO:0000256" key="16">
    <source>
        <dbReference type="PIRSR" id="PIRSR006769-1"/>
    </source>
</evidence>
<keyword evidence="21" id="KW-1185">Reference proteome</keyword>
<dbReference type="InterPro" id="IPR004794">
    <property type="entry name" value="Eubact_RibD"/>
</dbReference>
<comment type="similarity">
    <text evidence="4 15">In the N-terminal section; belongs to the cytidine and deoxycytidylate deaminase family.</text>
</comment>
<dbReference type="UniPathway" id="UPA00275">
    <property type="reaction ID" value="UER00401"/>
</dbReference>
<dbReference type="SUPFAM" id="SSF53597">
    <property type="entry name" value="Dihydrofolate reductase-like"/>
    <property type="match status" value="1"/>
</dbReference>
<dbReference type="Gene3D" id="3.40.430.10">
    <property type="entry name" value="Dihydrofolate Reductase, subunit A"/>
    <property type="match status" value="1"/>
</dbReference>
<comment type="similarity">
    <text evidence="5 15">In the C-terminal section; belongs to the HTP reductase family.</text>
</comment>
<evidence type="ECO:0000256" key="1">
    <source>
        <dbReference type="ARBA" id="ARBA00002151"/>
    </source>
</evidence>
<feature type="binding site" evidence="18">
    <location>
        <position position="76"/>
    </location>
    <ligand>
        <name>Zn(2+)</name>
        <dbReference type="ChEBI" id="CHEBI:29105"/>
        <note>catalytic</note>
    </ligand>
</feature>
<dbReference type="Proteomes" id="UP000198897">
    <property type="component" value="Unassembled WGS sequence"/>
</dbReference>
<dbReference type="CDD" id="cd01284">
    <property type="entry name" value="Riboflavin_deaminase-reductase"/>
    <property type="match status" value="1"/>
</dbReference>
<keyword evidence="6 15" id="KW-0686">Riboflavin biosynthesis</keyword>
<evidence type="ECO:0000256" key="13">
    <source>
        <dbReference type="ARBA" id="ARBA00049861"/>
    </source>
</evidence>
<dbReference type="EMBL" id="FOOG01000024">
    <property type="protein sequence ID" value="SFG12795.1"/>
    <property type="molecule type" value="Genomic_DNA"/>
</dbReference>
<keyword evidence="7 15" id="KW-0479">Metal-binding</keyword>
<evidence type="ECO:0000256" key="6">
    <source>
        <dbReference type="ARBA" id="ARBA00022619"/>
    </source>
</evidence>
<comment type="catalytic activity">
    <reaction evidence="13 15">
        <text>5-amino-6-(5-phospho-D-ribitylamino)uracil + NADP(+) = 5-amino-6-(5-phospho-D-ribosylamino)uracil + NADPH + H(+)</text>
        <dbReference type="Rhea" id="RHEA:17845"/>
        <dbReference type="ChEBI" id="CHEBI:15378"/>
        <dbReference type="ChEBI" id="CHEBI:57783"/>
        <dbReference type="ChEBI" id="CHEBI:58349"/>
        <dbReference type="ChEBI" id="CHEBI:58421"/>
        <dbReference type="ChEBI" id="CHEBI:58453"/>
        <dbReference type="EC" id="1.1.1.193"/>
    </reaction>
</comment>
<evidence type="ECO:0000256" key="7">
    <source>
        <dbReference type="ARBA" id="ARBA00022723"/>
    </source>
</evidence>
<feature type="binding site" evidence="17">
    <location>
        <position position="185"/>
    </location>
    <ligand>
        <name>substrate</name>
    </ligand>
</feature>
<evidence type="ECO:0000256" key="14">
    <source>
        <dbReference type="ARBA" id="ARBA00049886"/>
    </source>
</evidence>
<comment type="function">
    <text evidence="1 15">Converts 2,5-diamino-6-(ribosylamino)-4(3h)-pyrimidinone 5'-phosphate into 5-amino-6-(ribosylamino)-2,4(1h,3h)-pyrimidinedione 5'-phosphate.</text>
</comment>
<dbReference type="GO" id="GO:0009231">
    <property type="term" value="P:riboflavin biosynthetic process"/>
    <property type="evidence" value="ECO:0007669"/>
    <property type="project" value="UniProtKB-UniPathway"/>
</dbReference>
<comment type="pathway">
    <text evidence="3 15">Cofactor biosynthesis; riboflavin biosynthesis; 5-amino-6-(D-ribitylamino)uracil from GTP: step 3/4.</text>
</comment>
<feature type="binding site" evidence="17">
    <location>
        <position position="197"/>
    </location>
    <ligand>
        <name>NADP(+)</name>
        <dbReference type="ChEBI" id="CHEBI:58349"/>
    </ligand>
</feature>
<dbReference type="InterPro" id="IPR002125">
    <property type="entry name" value="CMP_dCMP_dom"/>
</dbReference>
<dbReference type="PANTHER" id="PTHR38011">
    <property type="entry name" value="DIHYDROFOLATE REDUCTASE FAMILY PROTEIN (AFU_ORTHOLOGUE AFUA_8G06820)"/>
    <property type="match status" value="1"/>
</dbReference>
<keyword evidence="9 15" id="KW-0862">Zinc</keyword>
<accession>A0A1I2P9G9</accession>
<comment type="cofactor">
    <cofactor evidence="15 18">
        <name>Zn(2+)</name>
        <dbReference type="ChEBI" id="CHEBI:29105"/>
    </cofactor>
    <text evidence="15 18">Binds 1 zinc ion.</text>
</comment>
<feature type="binding site" evidence="17">
    <location>
        <position position="208"/>
    </location>
    <ligand>
        <name>substrate</name>
    </ligand>
</feature>
<evidence type="ECO:0000256" key="5">
    <source>
        <dbReference type="ARBA" id="ARBA00007417"/>
    </source>
</evidence>
<evidence type="ECO:0000256" key="2">
    <source>
        <dbReference type="ARBA" id="ARBA00004882"/>
    </source>
</evidence>
<dbReference type="NCBIfam" id="TIGR00227">
    <property type="entry name" value="ribD_Cterm"/>
    <property type="match status" value="1"/>
</dbReference>
<comment type="catalytic activity">
    <reaction evidence="14 15">
        <text>2,5-diamino-6-hydroxy-4-(5-phosphoribosylamino)-pyrimidine + H2O + H(+) = 5-amino-6-(5-phospho-D-ribosylamino)uracil + NH4(+)</text>
        <dbReference type="Rhea" id="RHEA:21868"/>
        <dbReference type="ChEBI" id="CHEBI:15377"/>
        <dbReference type="ChEBI" id="CHEBI:15378"/>
        <dbReference type="ChEBI" id="CHEBI:28938"/>
        <dbReference type="ChEBI" id="CHEBI:58453"/>
        <dbReference type="ChEBI" id="CHEBI:58614"/>
        <dbReference type="EC" id="3.5.4.26"/>
    </reaction>
</comment>
<feature type="binding site" evidence="18">
    <location>
        <position position="51"/>
    </location>
    <ligand>
        <name>Zn(2+)</name>
        <dbReference type="ChEBI" id="CHEBI:29105"/>
        <note>catalytic</note>
    </ligand>
</feature>
<evidence type="ECO:0000256" key="10">
    <source>
        <dbReference type="ARBA" id="ARBA00022857"/>
    </source>
</evidence>
<dbReference type="SUPFAM" id="SSF53927">
    <property type="entry name" value="Cytidine deaminase-like"/>
    <property type="match status" value="1"/>
</dbReference>
<feature type="binding site" evidence="17">
    <location>
        <position position="201"/>
    </location>
    <ligand>
        <name>NADP(+)</name>
        <dbReference type="ChEBI" id="CHEBI:58349"/>
    </ligand>
</feature>
<dbReference type="Pfam" id="PF01872">
    <property type="entry name" value="RibD_C"/>
    <property type="match status" value="1"/>
</dbReference>
<feature type="binding site" evidence="17">
    <location>
        <position position="171"/>
    </location>
    <ligand>
        <name>NADP(+)</name>
        <dbReference type="ChEBI" id="CHEBI:58349"/>
    </ligand>
</feature>
<evidence type="ECO:0000259" key="19">
    <source>
        <dbReference type="PROSITE" id="PS51747"/>
    </source>
</evidence>
<evidence type="ECO:0000313" key="20">
    <source>
        <dbReference type="EMBL" id="SFG12795.1"/>
    </source>
</evidence>
<feature type="binding site" evidence="17">
    <location>
        <position position="169"/>
    </location>
    <ligand>
        <name>NADP(+)</name>
        <dbReference type="ChEBI" id="CHEBI:58349"/>
    </ligand>
</feature>
<feature type="binding site" evidence="17">
    <location>
        <position position="223"/>
    </location>
    <ligand>
        <name>NADP(+)</name>
        <dbReference type="ChEBI" id="CHEBI:58349"/>
    </ligand>
</feature>
<evidence type="ECO:0000256" key="15">
    <source>
        <dbReference type="PIRNR" id="PIRNR006769"/>
    </source>
</evidence>
<feature type="binding site" evidence="17">
    <location>
        <position position="205"/>
    </location>
    <ligand>
        <name>substrate</name>
    </ligand>
</feature>
<organism evidence="20 21">
    <name type="scientific">Halobacillus alkaliphilus</name>
    <dbReference type="NCBI Taxonomy" id="396056"/>
    <lineage>
        <taxon>Bacteria</taxon>
        <taxon>Bacillati</taxon>
        <taxon>Bacillota</taxon>
        <taxon>Bacilli</taxon>
        <taxon>Bacillales</taxon>
        <taxon>Bacillaceae</taxon>
        <taxon>Halobacillus</taxon>
    </lineage>
</organism>
<dbReference type="InterPro" id="IPR016193">
    <property type="entry name" value="Cytidine_deaminase-like"/>
</dbReference>
<evidence type="ECO:0000256" key="17">
    <source>
        <dbReference type="PIRSR" id="PIRSR006769-2"/>
    </source>
</evidence>
<keyword evidence="12" id="KW-0511">Multifunctional enzyme</keyword>
<feature type="binding site" evidence="18">
    <location>
        <position position="85"/>
    </location>
    <ligand>
        <name>Zn(2+)</name>
        <dbReference type="ChEBI" id="CHEBI:29105"/>
        <note>catalytic</note>
    </ligand>
</feature>
<proteinExistence type="inferred from homology"/>
<keyword evidence="8 15" id="KW-0378">Hydrolase</keyword>
<evidence type="ECO:0000256" key="18">
    <source>
        <dbReference type="PIRSR" id="PIRSR006769-3"/>
    </source>
</evidence>
<keyword evidence="11 15" id="KW-0560">Oxidoreductase</keyword>
<dbReference type="PANTHER" id="PTHR38011:SF7">
    <property type="entry name" value="2,5-DIAMINO-6-RIBOSYLAMINO-4(3H)-PYRIMIDINONE 5'-PHOSPHATE REDUCTASE"/>
    <property type="match status" value="1"/>
</dbReference>
<dbReference type="EC" id="3.5.4.26" evidence="15"/>
<comment type="pathway">
    <text evidence="2 15">Cofactor biosynthesis; riboflavin biosynthesis; 5-amino-6-(D-ribitylamino)uracil from GTP: step 2/4.</text>
</comment>
<feature type="domain" description="CMP/dCMP-type deaminase" evidence="19">
    <location>
        <begin position="2"/>
        <end position="112"/>
    </location>
</feature>